<dbReference type="Proteomes" id="UP001209922">
    <property type="component" value="Unassembled WGS sequence"/>
</dbReference>
<keyword evidence="2 5" id="KW-0812">Transmembrane</keyword>
<proteinExistence type="predicted"/>
<dbReference type="Pfam" id="PF01124">
    <property type="entry name" value="MAPEG"/>
    <property type="match status" value="1"/>
</dbReference>
<feature type="transmembrane region" description="Helical" evidence="5">
    <location>
        <begin position="88"/>
        <end position="106"/>
    </location>
</feature>
<organism evidence="6 7">
    <name type="scientific">Xanthomonas chitinilytica</name>
    <dbReference type="NCBI Taxonomy" id="2989819"/>
    <lineage>
        <taxon>Bacteria</taxon>
        <taxon>Pseudomonadati</taxon>
        <taxon>Pseudomonadota</taxon>
        <taxon>Gammaproteobacteria</taxon>
        <taxon>Lysobacterales</taxon>
        <taxon>Lysobacteraceae</taxon>
        <taxon>Xanthomonas</taxon>
    </lineage>
</organism>
<dbReference type="EMBL" id="JAPCHY010000004">
    <property type="protein sequence ID" value="MCW4472285.1"/>
    <property type="molecule type" value="Genomic_DNA"/>
</dbReference>
<gene>
    <name evidence="6" type="ORF">OK345_07190</name>
</gene>
<name>A0ABT3JV20_9XANT</name>
<evidence type="ECO:0000256" key="2">
    <source>
        <dbReference type="ARBA" id="ARBA00022692"/>
    </source>
</evidence>
<evidence type="ECO:0000256" key="4">
    <source>
        <dbReference type="ARBA" id="ARBA00023136"/>
    </source>
</evidence>
<dbReference type="RefSeq" id="WP_265127235.1">
    <property type="nucleotide sequence ID" value="NZ_JAPCHY010000004.1"/>
</dbReference>
<protein>
    <submittedName>
        <fullName evidence="6">MAPEG family protein</fullName>
    </submittedName>
</protein>
<comment type="caution">
    <text evidence="6">The sequence shown here is derived from an EMBL/GenBank/DDBJ whole genome shotgun (WGS) entry which is preliminary data.</text>
</comment>
<keyword evidence="3 5" id="KW-1133">Transmembrane helix</keyword>
<evidence type="ECO:0000256" key="3">
    <source>
        <dbReference type="ARBA" id="ARBA00022989"/>
    </source>
</evidence>
<reference evidence="6 7" key="1">
    <citation type="submission" date="2022-10" db="EMBL/GenBank/DDBJ databases">
        <title>Xanthomonas sp. H13-6.</title>
        <authorList>
            <person name="Liu X."/>
            <person name="Deng Z."/>
            <person name="Jiang Y."/>
            <person name="Yu T."/>
            <person name="Ai J."/>
        </authorList>
    </citation>
    <scope>NUCLEOTIDE SEQUENCE [LARGE SCALE GENOMIC DNA]</scope>
    <source>
        <strain evidence="6 7">H13-6</strain>
    </source>
</reference>
<dbReference type="SUPFAM" id="SSF161084">
    <property type="entry name" value="MAPEG domain-like"/>
    <property type="match status" value="1"/>
</dbReference>
<feature type="transmembrane region" description="Helical" evidence="5">
    <location>
        <begin position="57"/>
        <end position="76"/>
    </location>
</feature>
<accession>A0ABT3JV20</accession>
<evidence type="ECO:0000313" key="6">
    <source>
        <dbReference type="EMBL" id="MCW4472285.1"/>
    </source>
</evidence>
<dbReference type="InterPro" id="IPR001129">
    <property type="entry name" value="Membr-assoc_MAPEG"/>
</dbReference>
<feature type="transmembrane region" description="Helical" evidence="5">
    <location>
        <begin position="112"/>
        <end position="129"/>
    </location>
</feature>
<comment type="subcellular location">
    <subcellularLocation>
        <location evidence="1">Membrane</location>
    </subcellularLocation>
</comment>
<evidence type="ECO:0000256" key="1">
    <source>
        <dbReference type="ARBA" id="ARBA00004370"/>
    </source>
</evidence>
<evidence type="ECO:0000313" key="7">
    <source>
        <dbReference type="Proteomes" id="UP001209922"/>
    </source>
</evidence>
<keyword evidence="7" id="KW-1185">Reference proteome</keyword>
<keyword evidence="4 5" id="KW-0472">Membrane</keyword>
<evidence type="ECO:0000256" key="5">
    <source>
        <dbReference type="SAM" id="Phobius"/>
    </source>
</evidence>
<dbReference type="Gene3D" id="1.20.120.550">
    <property type="entry name" value="Membrane associated eicosanoid/glutathione metabolism-like domain"/>
    <property type="match status" value="1"/>
</dbReference>
<sequence>MDIEIWMLGWAMLLGIAQLLVAASAGSSQRGLKWNASARDGEPKPLTGVAARLQRAWLNYLETFPFFAAAVLAVVATQRQGGQSELAVQLYFWARLVYVPLYAAGIPYLRSLVWGVSVAGIALLLWTLLA</sequence>
<dbReference type="InterPro" id="IPR023352">
    <property type="entry name" value="MAPEG-like_dom_sf"/>
</dbReference>
<dbReference type="PANTHER" id="PTHR35371:SF1">
    <property type="entry name" value="BLR7753 PROTEIN"/>
    <property type="match status" value="1"/>
</dbReference>
<dbReference type="PANTHER" id="PTHR35371">
    <property type="entry name" value="INNER MEMBRANE PROTEIN"/>
    <property type="match status" value="1"/>
</dbReference>